<gene>
    <name evidence="1" type="ORF">LLW17_03135</name>
</gene>
<keyword evidence="2" id="KW-1185">Reference proteome</keyword>
<dbReference type="Proteomes" id="UP001197770">
    <property type="component" value="Unassembled WGS sequence"/>
</dbReference>
<dbReference type="EMBL" id="JAJGMW010000003">
    <property type="protein sequence ID" value="MCC4211700.1"/>
    <property type="molecule type" value="Genomic_DNA"/>
</dbReference>
<evidence type="ECO:0000313" key="2">
    <source>
        <dbReference type="Proteomes" id="UP001197770"/>
    </source>
</evidence>
<name>A0ABS8GP26_9FLAO</name>
<organism evidence="1 2">
    <name type="scientific">Leeuwenhoekiella parthenopeia</name>
    <dbReference type="NCBI Taxonomy" id="2890320"/>
    <lineage>
        <taxon>Bacteria</taxon>
        <taxon>Pseudomonadati</taxon>
        <taxon>Bacteroidota</taxon>
        <taxon>Flavobacteriia</taxon>
        <taxon>Flavobacteriales</taxon>
        <taxon>Flavobacteriaceae</taxon>
        <taxon>Leeuwenhoekiella</taxon>
    </lineage>
</organism>
<comment type="caution">
    <text evidence="1">The sequence shown here is derived from an EMBL/GenBank/DDBJ whole genome shotgun (WGS) entry which is preliminary data.</text>
</comment>
<protein>
    <submittedName>
        <fullName evidence="1">Uncharacterized protein</fullName>
    </submittedName>
</protein>
<accession>A0ABS8GP26</accession>
<reference evidence="1 2" key="1">
    <citation type="submission" date="2021-11" db="EMBL/GenBank/DDBJ databases">
        <title>Seasonal and diel survey of microbial diversity of the Tyrrhenian coast.</title>
        <authorList>
            <person name="Gattoni G."/>
            <person name="Corral P."/>
        </authorList>
    </citation>
    <scope>NUCLEOTIDE SEQUENCE [LARGE SCALE GENOMIC DNA]</scope>
    <source>
        <strain evidence="1 2">Mr9</strain>
    </source>
</reference>
<evidence type="ECO:0000313" key="1">
    <source>
        <dbReference type="EMBL" id="MCC4211700.1"/>
    </source>
</evidence>
<sequence length="58" mass="6780">MKTANPYANKEGRPVLGKFFEFAAWEREQELKRRSKLPNNEIERLEAAENNLANKMLS</sequence>
<dbReference type="RefSeq" id="WP_228228810.1">
    <property type="nucleotide sequence ID" value="NZ_JAJGMW010000003.1"/>
</dbReference>
<proteinExistence type="predicted"/>